<accession>N9P0Q4</accession>
<dbReference type="AlphaFoldDB" id="N9P0Q4"/>
<protein>
    <submittedName>
        <fullName evidence="1">Uncharacterized protein</fullName>
    </submittedName>
</protein>
<evidence type="ECO:0000313" key="1">
    <source>
        <dbReference type="EMBL" id="ENX07655.1"/>
    </source>
</evidence>
<dbReference type="PATRIC" id="fig|1217693.3.peg.2605"/>
<dbReference type="OrthoDB" id="6713402at2"/>
<sequence>MNLIEKLGLEKCKQIVDGAPEHSYAVVPCADGEMYFAQREDGKWFRYSEGYQKWLEYWGKCDPMDVAIKLTDLKSAIDQHYYGRSEAEELAAYAELSQEKIEGGAMLVGDFSKVRGRIQSVFDDDGADYVTDIRNHISPTTVVIER</sequence>
<dbReference type="Proteomes" id="UP000013101">
    <property type="component" value="Unassembled WGS sequence"/>
</dbReference>
<proteinExistence type="predicted"/>
<dbReference type="STRING" id="70346.F897_02692"/>
<reference evidence="1 2" key="1">
    <citation type="submission" date="2013-02" db="EMBL/GenBank/DDBJ databases">
        <title>The Genome Sequence of Acinetobacter sp. NIPH 2171.</title>
        <authorList>
            <consortium name="The Broad Institute Genome Sequencing Platform"/>
            <consortium name="The Broad Institute Genome Sequencing Center for Infectious Disease"/>
            <person name="Cerqueira G."/>
            <person name="Feldgarden M."/>
            <person name="Courvalin P."/>
            <person name="Perichon B."/>
            <person name="Grillot-Courvalin C."/>
            <person name="Clermont D."/>
            <person name="Rocha E."/>
            <person name="Yoon E.-J."/>
            <person name="Nemec A."/>
            <person name="Walker B."/>
            <person name="Young S.K."/>
            <person name="Zeng Q."/>
            <person name="Gargeya S."/>
            <person name="Fitzgerald M."/>
            <person name="Haas B."/>
            <person name="Abouelleil A."/>
            <person name="Alvarado L."/>
            <person name="Arachchi H.M."/>
            <person name="Berlin A.M."/>
            <person name="Chapman S.B."/>
            <person name="Dewar J."/>
            <person name="Goldberg J."/>
            <person name="Griggs A."/>
            <person name="Gujja S."/>
            <person name="Hansen M."/>
            <person name="Howarth C."/>
            <person name="Imamovic A."/>
            <person name="Larimer J."/>
            <person name="McCowan C."/>
            <person name="Murphy C."/>
            <person name="Neiman D."/>
            <person name="Pearson M."/>
            <person name="Priest M."/>
            <person name="Roberts A."/>
            <person name="Saif S."/>
            <person name="Shea T."/>
            <person name="Sisk P."/>
            <person name="Sykes S."/>
            <person name="Wortman J."/>
            <person name="Nusbaum C."/>
            <person name="Birren B."/>
        </authorList>
    </citation>
    <scope>NUCLEOTIDE SEQUENCE [LARGE SCALE GENOMIC DNA]</scope>
    <source>
        <strain evidence="1 2">NIPH 2171</strain>
    </source>
</reference>
<dbReference type="EMBL" id="APRS01000015">
    <property type="protein sequence ID" value="ENX07655.1"/>
    <property type="molecule type" value="Genomic_DNA"/>
</dbReference>
<evidence type="ECO:0000313" key="2">
    <source>
        <dbReference type="Proteomes" id="UP000013101"/>
    </source>
</evidence>
<dbReference type="HOGENOM" id="CLU_1902144_0_0_6"/>
<name>N9P0Q4_9GAMM</name>
<dbReference type="RefSeq" id="WP_005236599.1">
    <property type="nucleotide sequence ID" value="NZ_CP083658.1"/>
</dbReference>
<organism evidence="1 2">
    <name type="scientific">Acinetobacter variabilis</name>
    <dbReference type="NCBI Taxonomy" id="70346"/>
    <lineage>
        <taxon>Bacteria</taxon>
        <taxon>Pseudomonadati</taxon>
        <taxon>Pseudomonadota</taxon>
        <taxon>Gammaproteobacteria</taxon>
        <taxon>Moraxellales</taxon>
        <taxon>Moraxellaceae</taxon>
        <taxon>Acinetobacter</taxon>
    </lineage>
</organism>
<gene>
    <name evidence="1" type="ORF">F897_02692</name>
</gene>
<comment type="caution">
    <text evidence="1">The sequence shown here is derived from an EMBL/GenBank/DDBJ whole genome shotgun (WGS) entry which is preliminary data.</text>
</comment>